<dbReference type="EMBL" id="UINC01070385">
    <property type="protein sequence ID" value="SVC04498.1"/>
    <property type="molecule type" value="Genomic_DNA"/>
</dbReference>
<keyword evidence="1" id="KW-0472">Membrane</keyword>
<feature type="transmembrane region" description="Helical" evidence="1">
    <location>
        <begin position="6"/>
        <end position="24"/>
    </location>
</feature>
<dbReference type="AlphaFoldDB" id="A0A382IY76"/>
<keyword evidence="1" id="KW-1133">Transmembrane helix</keyword>
<proteinExistence type="predicted"/>
<gene>
    <name evidence="2" type="ORF">METZ01_LOCUS257352</name>
</gene>
<dbReference type="GO" id="GO:0016020">
    <property type="term" value="C:membrane"/>
    <property type="evidence" value="ECO:0007669"/>
    <property type="project" value="InterPro"/>
</dbReference>
<dbReference type="PANTHER" id="PTHR35335">
    <property type="entry name" value="UPF0716 PROTEIN FXSA"/>
    <property type="match status" value="1"/>
</dbReference>
<accession>A0A382IY76</accession>
<dbReference type="NCBIfam" id="NF008528">
    <property type="entry name" value="PRK11463.1-2"/>
    <property type="match status" value="1"/>
</dbReference>
<dbReference type="Pfam" id="PF04186">
    <property type="entry name" value="FxsA"/>
    <property type="match status" value="1"/>
</dbReference>
<feature type="transmembrane region" description="Helical" evidence="1">
    <location>
        <begin position="31"/>
        <end position="51"/>
    </location>
</feature>
<name>A0A382IY76_9ZZZZ</name>
<protein>
    <recommendedName>
        <fullName evidence="3">FxsA cytoplasmic membrane protein</fullName>
    </recommendedName>
</protein>
<dbReference type="PANTHER" id="PTHR35335:SF1">
    <property type="entry name" value="UPF0716 PROTEIN FXSA"/>
    <property type="match status" value="1"/>
</dbReference>
<feature type="transmembrane region" description="Helical" evidence="1">
    <location>
        <begin position="71"/>
        <end position="100"/>
    </location>
</feature>
<evidence type="ECO:0000313" key="2">
    <source>
        <dbReference type="EMBL" id="SVC04498.1"/>
    </source>
</evidence>
<organism evidence="2">
    <name type="scientific">marine metagenome</name>
    <dbReference type="NCBI Taxonomy" id="408172"/>
    <lineage>
        <taxon>unclassified sequences</taxon>
        <taxon>metagenomes</taxon>
        <taxon>ecological metagenomes</taxon>
    </lineage>
</organism>
<sequence>MNTAILFIIGIPAIEIYLMIKVGGEIGALNTILLIFFTAIAGVYFAKMAGLSTLRSGFNQLMKNEIPIYEIISGAALAFAALLLIIPGFLTDIVGFLLIIPVTRKFFIKSISSKFNNKKSSGDIIEGSFEEIKEEKEKNN</sequence>
<evidence type="ECO:0008006" key="3">
    <source>
        <dbReference type="Google" id="ProtNLM"/>
    </source>
</evidence>
<evidence type="ECO:0000256" key="1">
    <source>
        <dbReference type="SAM" id="Phobius"/>
    </source>
</evidence>
<reference evidence="2" key="1">
    <citation type="submission" date="2018-05" db="EMBL/GenBank/DDBJ databases">
        <authorList>
            <person name="Lanie J.A."/>
            <person name="Ng W.-L."/>
            <person name="Kazmierczak K.M."/>
            <person name="Andrzejewski T.M."/>
            <person name="Davidsen T.M."/>
            <person name="Wayne K.J."/>
            <person name="Tettelin H."/>
            <person name="Glass J.I."/>
            <person name="Rusch D."/>
            <person name="Podicherti R."/>
            <person name="Tsui H.-C.T."/>
            <person name="Winkler M.E."/>
        </authorList>
    </citation>
    <scope>NUCLEOTIDE SEQUENCE</scope>
</reference>
<keyword evidence="1" id="KW-0812">Transmembrane</keyword>
<dbReference type="InterPro" id="IPR007313">
    <property type="entry name" value="FxsA"/>
</dbReference>